<evidence type="ECO:0000259" key="1">
    <source>
        <dbReference type="Pfam" id="PF26130"/>
    </source>
</evidence>
<accession>A0A9R1UXF0</accession>
<dbReference type="Proteomes" id="UP000235145">
    <property type="component" value="Unassembled WGS sequence"/>
</dbReference>
<comment type="caution">
    <text evidence="2">The sequence shown here is derived from an EMBL/GenBank/DDBJ whole genome shotgun (WGS) entry which is preliminary data.</text>
</comment>
<name>A0A9R1UXF0_LACSA</name>
<reference evidence="2 3" key="1">
    <citation type="journal article" date="2017" name="Nat. Commun.">
        <title>Genome assembly with in vitro proximity ligation data and whole-genome triplication in lettuce.</title>
        <authorList>
            <person name="Reyes-Chin-Wo S."/>
            <person name="Wang Z."/>
            <person name="Yang X."/>
            <person name="Kozik A."/>
            <person name="Arikit S."/>
            <person name="Song C."/>
            <person name="Xia L."/>
            <person name="Froenicke L."/>
            <person name="Lavelle D.O."/>
            <person name="Truco M.J."/>
            <person name="Xia R."/>
            <person name="Zhu S."/>
            <person name="Xu C."/>
            <person name="Xu H."/>
            <person name="Xu X."/>
            <person name="Cox K."/>
            <person name="Korf I."/>
            <person name="Meyers B.C."/>
            <person name="Michelmore R.W."/>
        </authorList>
    </citation>
    <scope>NUCLEOTIDE SEQUENCE [LARGE SCALE GENOMIC DNA]</scope>
    <source>
        <strain evidence="3">cv. Salinas</strain>
        <tissue evidence="2">Seedlings</tissue>
    </source>
</reference>
<organism evidence="2 3">
    <name type="scientific">Lactuca sativa</name>
    <name type="common">Garden lettuce</name>
    <dbReference type="NCBI Taxonomy" id="4236"/>
    <lineage>
        <taxon>Eukaryota</taxon>
        <taxon>Viridiplantae</taxon>
        <taxon>Streptophyta</taxon>
        <taxon>Embryophyta</taxon>
        <taxon>Tracheophyta</taxon>
        <taxon>Spermatophyta</taxon>
        <taxon>Magnoliopsida</taxon>
        <taxon>eudicotyledons</taxon>
        <taxon>Gunneridae</taxon>
        <taxon>Pentapetalae</taxon>
        <taxon>asterids</taxon>
        <taxon>campanulids</taxon>
        <taxon>Asterales</taxon>
        <taxon>Asteraceae</taxon>
        <taxon>Cichorioideae</taxon>
        <taxon>Cichorieae</taxon>
        <taxon>Lactucinae</taxon>
        <taxon>Lactuca</taxon>
    </lineage>
</organism>
<proteinExistence type="predicted"/>
<dbReference type="Pfam" id="PF26130">
    <property type="entry name" value="PB1-like"/>
    <property type="match status" value="1"/>
</dbReference>
<protein>
    <recommendedName>
        <fullName evidence="1">PB1-like domain-containing protein</fullName>
    </recommendedName>
</protein>
<dbReference type="EMBL" id="NBSK02000007">
    <property type="protein sequence ID" value="KAJ0195313.1"/>
    <property type="molecule type" value="Genomic_DNA"/>
</dbReference>
<gene>
    <name evidence="2" type="ORF">LSAT_V11C700377770</name>
</gene>
<evidence type="ECO:0000313" key="2">
    <source>
        <dbReference type="EMBL" id="KAJ0195313.1"/>
    </source>
</evidence>
<feature type="domain" description="PB1-like" evidence="1">
    <location>
        <begin position="87"/>
        <end position="138"/>
    </location>
</feature>
<dbReference type="AlphaFoldDB" id="A0A9R1UXF0"/>
<sequence>MRGQFSHKNVNASFYLLSLIYILKHPSTPHLPPSSFFSIKPEKKLRSLSKEPNRSKRRQDRTLKPKWCTPKNEVVDVSSVYAGAPTWFSIKLHHNGKFTKLLDIKYIGGEVCYVDYVDIDEFSVHELDAIMLDLGYPDPRMIELTDESPDVINLSKFILNSKLIEVYTEHGKTNLLTYFMSPNAKGKVVIEELPEKDDQGAEVEAEVHVESPLRNMNNVNDEPIGEYMSLILFGSKSDAFSPEYRMGRVGNSKRGEGSCRKRLNLKDIDDLKEK</sequence>
<evidence type="ECO:0000313" key="3">
    <source>
        <dbReference type="Proteomes" id="UP000235145"/>
    </source>
</evidence>
<keyword evidence="3" id="KW-1185">Reference proteome</keyword>
<dbReference type="InterPro" id="IPR058594">
    <property type="entry name" value="PB1-like_dom_pln"/>
</dbReference>